<protein>
    <submittedName>
        <fullName evidence="3">Uncharacterized protein</fullName>
    </submittedName>
</protein>
<evidence type="ECO:0000256" key="1">
    <source>
        <dbReference type="SAM" id="Coils"/>
    </source>
</evidence>
<gene>
    <name evidence="3" type="ORF">PL9214640230</name>
</gene>
<keyword evidence="2" id="KW-0812">Transmembrane</keyword>
<keyword evidence="4" id="KW-1185">Reference proteome</keyword>
<keyword evidence="1" id="KW-0175">Coiled coil</keyword>
<organism evidence="3 4">
    <name type="scientific">Planktothrix tepida PCC 9214</name>
    <dbReference type="NCBI Taxonomy" id="671072"/>
    <lineage>
        <taxon>Bacteria</taxon>
        <taxon>Bacillati</taxon>
        <taxon>Cyanobacteriota</taxon>
        <taxon>Cyanophyceae</taxon>
        <taxon>Oscillatoriophycideae</taxon>
        <taxon>Oscillatoriales</taxon>
        <taxon>Microcoleaceae</taxon>
        <taxon>Planktothrix</taxon>
    </lineage>
</organism>
<accession>A0A1J1LP87</accession>
<proteinExistence type="predicted"/>
<keyword evidence="2" id="KW-0472">Membrane</keyword>
<reference evidence="4" key="1">
    <citation type="submission" date="2015-10" db="EMBL/GenBank/DDBJ databases">
        <authorList>
            <person name="Regsiter A."/>
            <person name="william w."/>
        </authorList>
    </citation>
    <scope>NUCLEOTIDE SEQUENCE [LARGE SCALE GENOMIC DNA]</scope>
</reference>
<sequence>MDVVKVLSLKNQLINIVEKIQLSLSSSELDSSNILQFIQEIKPDLKTINTKINDEKRNHSVFGALDQLSFMDANQDTAKQEKIQYAKRLDLMNQIAIDSGLLLNLVELLEYYFDSEQYPVIKNALCYLVDIILIELNNWTDENDSREFIEKYDWSRLIDSLMQFEQSLNLTSANPLITQSEININSIFAHLQTYRLRLNEQYEQLIQTSLELQRQQEAELQRQQELELQRQQEEELQRQQEEELQRQRELELQRQRELELQRQQELELQRQQELELQRQQELELQRQQELELQRQQESELQRQQELELQRQQELELQRQQESELQRQQKAELKRQQEAELKRQRELELQRQQQEELQRQQEAELQRQRELELQRQQQEELQRQREEELQRQQEAELKRQQEAELQRQQQEELKRQREEELQRQQEAELKRQREEELQRQQQEELRHQREAELKQKKEKEIRQLMIIVAAVILLGGLGLLIFNPFKSKQENPNILASETPQSRLDTAEKLAVEASKLIENPPHPLTVWQQAQTQLQDAIQLLEAIPKNYSDSEKINQKLQIYQKDYNSISQILNKEQKATNDLESAKKLAMEASVMLQNPPESLSVWQESEQKWKQSINLLESIPKDSFIYPESQDRLKIYRTNHEAVAQKNQQKNQ</sequence>
<dbReference type="Proteomes" id="UP000184315">
    <property type="component" value="Unassembled WGS sequence"/>
</dbReference>
<name>A0A1J1LP87_9CYAN</name>
<feature type="coiled-coil region" evidence="1">
    <location>
        <begin position="326"/>
        <end position="461"/>
    </location>
</feature>
<dbReference type="OrthoDB" id="476945at2"/>
<evidence type="ECO:0000313" key="4">
    <source>
        <dbReference type="Proteomes" id="UP000184315"/>
    </source>
</evidence>
<dbReference type="EMBL" id="CZDF01000171">
    <property type="protein sequence ID" value="CUR34223.1"/>
    <property type="molecule type" value="Genomic_DNA"/>
</dbReference>
<dbReference type="STRING" id="671072.PL9214640230"/>
<evidence type="ECO:0000256" key="2">
    <source>
        <dbReference type="SAM" id="Phobius"/>
    </source>
</evidence>
<dbReference type="AlphaFoldDB" id="A0A1J1LP87"/>
<keyword evidence="2" id="KW-1133">Transmembrane helix</keyword>
<dbReference type="RefSeq" id="WP_072720692.1">
    <property type="nucleotide sequence ID" value="NZ_LN889812.1"/>
</dbReference>
<evidence type="ECO:0000313" key="3">
    <source>
        <dbReference type="EMBL" id="CUR34223.1"/>
    </source>
</evidence>
<feature type="coiled-coil region" evidence="1">
    <location>
        <begin position="195"/>
        <end position="261"/>
    </location>
</feature>
<feature type="transmembrane region" description="Helical" evidence="2">
    <location>
        <begin position="463"/>
        <end position="484"/>
    </location>
</feature>